<feature type="domain" description="Amidohydrolase 3" evidence="1">
    <location>
        <begin position="76"/>
        <end position="564"/>
    </location>
</feature>
<comment type="caution">
    <text evidence="2">The sequence shown here is derived from an EMBL/GenBank/DDBJ whole genome shotgun (WGS) entry which is preliminary data.</text>
</comment>
<evidence type="ECO:0000313" key="3">
    <source>
        <dbReference type="Proteomes" id="UP000294535"/>
    </source>
</evidence>
<proteinExistence type="predicted"/>
<dbReference type="SUPFAM" id="SSF51338">
    <property type="entry name" value="Composite domain of metallo-dependent hydrolases"/>
    <property type="match status" value="1"/>
</dbReference>
<protein>
    <recommendedName>
        <fullName evidence="1">Amidohydrolase 3 domain-containing protein</fullName>
    </recommendedName>
</protein>
<dbReference type="EMBL" id="SNYF01000005">
    <property type="protein sequence ID" value="TDQ19299.1"/>
    <property type="molecule type" value="Genomic_DNA"/>
</dbReference>
<name>A0A4R6TAR9_9BACT</name>
<dbReference type="InterPro" id="IPR013108">
    <property type="entry name" value="Amidohydro_3"/>
</dbReference>
<dbReference type="RefSeq" id="WP_166637260.1">
    <property type="nucleotide sequence ID" value="NZ_SNYF01000005.1"/>
</dbReference>
<dbReference type="Pfam" id="PF07969">
    <property type="entry name" value="Amidohydro_3"/>
    <property type="match status" value="1"/>
</dbReference>
<organism evidence="2 3">
    <name type="scientific">Algoriphagus boseongensis</name>
    <dbReference type="NCBI Taxonomy" id="1442587"/>
    <lineage>
        <taxon>Bacteria</taxon>
        <taxon>Pseudomonadati</taxon>
        <taxon>Bacteroidota</taxon>
        <taxon>Cytophagia</taxon>
        <taxon>Cytophagales</taxon>
        <taxon>Cyclobacteriaceae</taxon>
        <taxon>Algoriphagus</taxon>
    </lineage>
</organism>
<gene>
    <name evidence="2" type="ORF">DFQ04_1120</name>
</gene>
<dbReference type="Gene3D" id="2.30.40.10">
    <property type="entry name" value="Urease, subunit C, domain 1"/>
    <property type="match status" value="1"/>
</dbReference>
<dbReference type="PROSITE" id="PS51257">
    <property type="entry name" value="PROKAR_LIPOPROTEIN"/>
    <property type="match status" value="1"/>
</dbReference>
<dbReference type="PANTHER" id="PTHR22642:SF2">
    <property type="entry name" value="PROTEIN LONG AFTER FAR-RED 3"/>
    <property type="match status" value="1"/>
</dbReference>
<reference evidence="2 3" key="1">
    <citation type="submission" date="2019-03" db="EMBL/GenBank/DDBJ databases">
        <title>Genomic Encyclopedia of Type Strains, Phase III (KMG-III): the genomes of soil and plant-associated and newly described type strains.</title>
        <authorList>
            <person name="Whitman W."/>
        </authorList>
    </citation>
    <scope>NUCLEOTIDE SEQUENCE [LARGE SCALE GENOMIC DNA]</scope>
    <source>
        <strain evidence="2 3">CECT 8446</strain>
    </source>
</reference>
<dbReference type="SUPFAM" id="SSF51556">
    <property type="entry name" value="Metallo-dependent hydrolases"/>
    <property type="match status" value="1"/>
</dbReference>
<dbReference type="InterPro" id="IPR033932">
    <property type="entry name" value="YtcJ-like"/>
</dbReference>
<dbReference type="Gene3D" id="3.20.20.140">
    <property type="entry name" value="Metal-dependent hydrolases"/>
    <property type="match status" value="1"/>
</dbReference>
<accession>A0A4R6TAR9</accession>
<sequence>MKTLLAIISVILTITGCAHTPGIQADAIYFGGDILTMEGDSAQYAEALAVKDGKILFVGAKADAEKWKGDSTVMTDLQGKTLLPGFIDGHSHVFLGMSIIDMADLNSPPVGKINNIGDIISAMQEQKKKLNLSDTDWIIGTGYDPDLLEEKRHPTLADLDAAFPTNPVLVWHISGHMIVLNSAALKIKGIDAKTPDPAGGTIVHKPGTNEPNGLLQENAVYLVVDILTRTGTAEETDAKVKRVFDYYTSCGITTAQDGLTMMDQMQIAQRLADKKEIPIDLVLLPKYYYLDTLISMGTTFGEYHNRLKYGGMKVTLDGSPQGKTAFLSQPYLTPVPGCPHDCRGIASIEQDELNQLFYKGYKNKIQLYAHCNGDASIDMMIKGHQYAIRQLGDSTADHRTVIVHSQVMRPDQLDAYKAYNLFPSYFTNHTFFWGDVHLANLGEERASFISPLNSSIKKEIKFTNHTDYTVTPMNQLFTVWTAVNRITRSGKILGPDERVPAYEALKAITINGAYMYFEENSKGSLKEGKLADLVILDQNPVKVDPMKIKDIQVMQTIKEGTTVFKKKN</sequence>
<evidence type="ECO:0000313" key="2">
    <source>
        <dbReference type="EMBL" id="TDQ19299.1"/>
    </source>
</evidence>
<dbReference type="CDD" id="cd01300">
    <property type="entry name" value="YtcJ_like"/>
    <property type="match status" value="1"/>
</dbReference>
<dbReference type="InterPro" id="IPR032466">
    <property type="entry name" value="Metal_Hydrolase"/>
</dbReference>
<dbReference type="AlphaFoldDB" id="A0A4R6TAR9"/>
<dbReference type="PANTHER" id="PTHR22642">
    <property type="entry name" value="IMIDAZOLONEPROPIONASE"/>
    <property type="match status" value="1"/>
</dbReference>
<dbReference type="InterPro" id="IPR011059">
    <property type="entry name" value="Metal-dep_hydrolase_composite"/>
</dbReference>
<dbReference type="GO" id="GO:0016810">
    <property type="term" value="F:hydrolase activity, acting on carbon-nitrogen (but not peptide) bonds"/>
    <property type="evidence" value="ECO:0007669"/>
    <property type="project" value="InterPro"/>
</dbReference>
<dbReference type="Proteomes" id="UP000294535">
    <property type="component" value="Unassembled WGS sequence"/>
</dbReference>
<keyword evidence="3" id="KW-1185">Reference proteome</keyword>
<evidence type="ECO:0000259" key="1">
    <source>
        <dbReference type="Pfam" id="PF07969"/>
    </source>
</evidence>
<dbReference type="Gene3D" id="3.10.310.70">
    <property type="match status" value="1"/>
</dbReference>